<sequence length="90" mass="9733">MRVMLNFKAVVTTDPGAVLANWTLGGDPCSDFGGVSCDPVFGAVQWRRLCGTGLEGMLFPVARAAPRPGVRLALREPPLHCDPDELRRAR</sequence>
<keyword evidence="1" id="KW-0433">Leucine-rich repeat</keyword>
<evidence type="ECO:0000256" key="2">
    <source>
        <dbReference type="ARBA" id="ARBA00022737"/>
    </source>
</evidence>
<reference evidence="4 5" key="1">
    <citation type="submission" date="2019-11" db="EMBL/GenBank/DDBJ databases">
        <title>Whole genome sequence of Oryza granulata.</title>
        <authorList>
            <person name="Li W."/>
        </authorList>
    </citation>
    <scope>NUCLEOTIDE SEQUENCE [LARGE SCALE GENOMIC DNA]</scope>
    <source>
        <strain evidence="5">cv. Menghai</strain>
        <tissue evidence="4">Leaf</tissue>
    </source>
</reference>
<dbReference type="Pfam" id="PF08263">
    <property type="entry name" value="LRRNT_2"/>
    <property type="match status" value="1"/>
</dbReference>
<dbReference type="AlphaFoldDB" id="A0A6G1CJ96"/>
<evidence type="ECO:0000256" key="1">
    <source>
        <dbReference type="ARBA" id="ARBA00022614"/>
    </source>
</evidence>
<evidence type="ECO:0000313" key="4">
    <source>
        <dbReference type="EMBL" id="KAF0900236.1"/>
    </source>
</evidence>
<gene>
    <name evidence="4" type="ORF">E2562_029746</name>
</gene>
<keyword evidence="5" id="KW-1185">Reference proteome</keyword>
<dbReference type="EMBL" id="SPHZ02000009">
    <property type="protein sequence ID" value="KAF0900236.1"/>
    <property type="molecule type" value="Genomic_DNA"/>
</dbReference>
<dbReference type="InterPro" id="IPR013210">
    <property type="entry name" value="LRR_N_plant-typ"/>
</dbReference>
<accession>A0A6G1CJ96</accession>
<dbReference type="Proteomes" id="UP000479710">
    <property type="component" value="Unassembled WGS sequence"/>
</dbReference>
<feature type="domain" description="Leucine-rich repeat-containing N-terminal plant-type" evidence="3">
    <location>
        <begin position="3"/>
        <end position="38"/>
    </location>
</feature>
<name>A0A6G1CJ96_9ORYZ</name>
<evidence type="ECO:0000313" key="5">
    <source>
        <dbReference type="Proteomes" id="UP000479710"/>
    </source>
</evidence>
<proteinExistence type="predicted"/>
<organism evidence="4 5">
    <name type="scientific">Oryza meyeriana var. granulata</name>
    <dbReference type="NCBI Taxonomy" id="110450"/>
    <lineage>
        <taxon>Eukaryota</taxon>
        <taxon>Viridiplantae</taxon>
        <taxon>Streptophyta</taxon>
        <taxon>Embryophyta</taxon>
        <taxon>Tracheophyta</taxon>
        <taxon>Spermatophyta</taxon>
        <taxon>Magnoliopsida</taxon>
        <taxon>Liliopsida</taxon>
        <taxon>Poales</taxon>
        <taxon>Poaceae</taxon>
        <taxon>BOP clade</taxon>
        <taxon>Oryzoideae</taxon>
        <taxon>Oryzeae</taxon>
        <taxon>Oryzinae</taxon>
        <taxon>Oryza</taxon>
        <taxon>Oryza meyeriana</taxon>
    </lineage>
</organism>
<evidence type="ECO:0000259" key="3">
    <source>
        <dbReference type="Pfam" id="PF08263"/>
    </source>
</evidence>
<keyword evidence="2" id="KW-0677">Repeat</keyword>
<protein>
    <recommendedName>
        <fullName evidence="3">Leucine-rich repeat-containing N-terminal plant-type domain-containing protein</fullName>
    </recommendedName>
</protein>
<comment type="caution">
    <text evidence="4">The sequence shown here is derived from an EMBL/GenBank/DDBJ whole genome shotgun (WGS) entry which is preliminary data.</text>
</comment>